<feature type="region of interest" description="Disordered" evidence="1">
    <location>
        <begin position="157"/>
        <end position="192"/>
    </location>
</feature>
<organism evidence="2 3">
    <name type="scientific">Batillaria attramentaria</name>
    <dbReference type="NCBI Taxonomy" id="370345"/>
    <lineage>
        <taxon>Eukaryota</taxon>
        <taxon>Metazoa</taxon>
        <taxon>Spiralia</taxon>
        <taxon>Lophotrochozoa</taxon>
        <taxon>Mollusca</taxon>
        <taxon>Gastropoda</taxon>
        <taxon>Caenogastropoda</taxon>
        <taxon>Sorbeoconcha</taxon>
        <taxon>Cerithioidea</taxon>
        <taxon>Batillariidae</taxon>
        <taxon>Batillaria</taxon>
    </lineage>
</organism>
<feature type="region of interest" description="Disordered" evidence="1">
    <location>
        <begin position="245"/>
        <end position="278"/>
    </location>
</feature>
<reference evidence="2 3" key="1">
    <citation type="journal article" date="2023" name="Sci. Data">
        <title>Genome assembly of the Korean intertidal mud-creeper Batillaria attramentaria.</title>
        <authorList>
            <person name="Patra A.K."/>
            <person name="Ho P.T."/>
            <person name="Jun S."/>
            <person name="Lee S.J."/>
            <person name="Kim Y."/>
            <person name="Won Y.J."/>
        </authorList>
    </citation>
    <scope>NUCLEOTIDE SEQUENCE [LARGE SCALE GENOMIC DNA]</scope>
    <source>
        <strain evidence="2">Wonlab-2016</strain>
    </source>
</reference>
<protein>
    <submittedName>
        <fullName evidence="2">Uncharacterized protein</fullName>
    </submittedName>
</protein>
<evidence type="ECO:0000313" key="3">
    <source>
        <dbReference type="Proteomes" id="UP001519460"/>
    </source>
</evidence>
<keyword evidence="3" id="KW-1185">Reference proteome</keyword>
<name>A0ABD0M067_9CAEN</name>
<dbReference type="Proteomes" id="UP001519460">
    <property type="component" value="Unassembled WGS sequence"/>
</dbReference>
<sequence length="348" mass="39202">MMPQHDLRGGRLAETEIYVNPATNEEKALSKLNQGFRFSKAQQILRLLRDQDDLNKRFRECALLDPEDEGAEGQERQPGGDPDTWSLEEEQQSEAGGSDESQHEAERRAARHVALRKHRNSIDPGRCKTSMGFYNEAEVTEIPYDTDSDNVAGLELDSAASTPRGGPYPVLSARQPNQQTYGAGGSGNSRAGNSRLRVYRLKMEEGDMNVREVAIPEECVVQSARSSRPKTSLANSSARNRYYRQQPHPEAKHQKHKQHQNASHHSNHTQHHYQQRGMGETRQAIISRLDPHHPMAVRPFCESKAAAHEETAARGQDFSSNNSHVTVCNQCEKLLETLPRGFMHLQRL</sequence>
<evidence type="ECO:0000256" key="1">
    <source>
        <dbReference type="SAM" id="MobiDB-lite"/>
    </source>
</evidence>
<feature type="region of interest" description="Disordered" evidence="1">
    <location>
        <begin position="64"/>
        <end position="117"/>
    </location>
</feature>
<comment type="caution">
    <text evidence="2">The sequence shown here is derived from an EMBL/GenBank/DDBJ whole genome shotgun (WGS) entry which is preliminary data.</text>
</comment>
<evidence type="ECO:0000313" key="2">
    <source>
        <dbReference type="EMBL" id="KAK7504900.1"/>
    </source>
</evidence>
<feature type="compositionally biased region" description="Basic residues" evidence="1">
    <location>
        <begin position="265"/>
        <end position="274"/>
    </location>
</feature>
<proteinExistence type="predicted"/>
<accession>A0ABD0M067</accession>
<gene>
    <name evidence="2" type="ORF">BaRGS_00003928</name>
</gene>
<dbReference type="EMBL" id="JACVVK020000013">
    <property type="protein sequence ID" value="KAK7504900.1"/>
    <property type="molecule type" value="Genomic_DNA"/>
</dbReference>
<dbReference type="AlphaFoldDB" id="A0ABD0M067"/>